<proteinExistence type="predicted"/>
<keyword evidence="2" id="KW-0472">Membrane</keyword>
<feature type="transmembrane region" description="Helical" evidence="2">
    <location>
        <begin position="17"/>
        <end position="35"/>
    </location>
</feature>
<feature type="transmembrane region" description="Helical" evidence="2">
    <location>
        <begin position="246"/>
        <end position="264"/>
    </location>
</feature>
<comment type="caution">
    <text evidence="4">The sequence shown here is derived from an EMBL/GenBank/DDBJ whole genome shotgun (WGS) entry which is preliminary data.</text>
</comment>
<name>A0A366HKB3_9BACT</name>
<dbReference type="InterPro" id="IPR008756">
    <property type="entry name" value="Peptidase_M56"/>
</dbReference>
<gene>
    <name evidence="4" type="ORF">DES53_106259</name>
</gene>
<keyword evidence="2" id="KW-0812">Transmembrane</keyword>
<feature type="transmembrane region" description="Helical" evidence="2">
    <location>
        <begin position="47"/>
        <end position="63"/>
    </location>
</feature>
<dbReference type="PANTHER" id="PTHR34978:SF3">
    <property type="entry name" value="SLR0241 PROTEIN"/>
    <property type="match status" value="1"/>
</dbReference>
<dbReference type="AlphaFoldDB" id="A0A366HKB3"/>
<evidence type="ECO:0000256" key="1">
    <source>
        <dbReference type="SAM" id="MobiDB-lite"/>
    </source>
</evidence>
<dbReference type="Gene3D" id="3.30.2010.10">
    <property type="entry name" value="Metalloproteases ('zincins'), catalytic domain"/>
    <property type="match status" value="1"/>
</dbReference>
<sequence length="583" mass="63830">MNLPDSLTSGLVTAATWAWNTSLIILLPALVVLLLGRWQSFPARWRSWLAAIVVVRLLLPWVPEVSWRPSLEVPLQHAQVAPLTQRSEVSLPVEMVPIHQGLPDEGVAAERGHALSETTAVHERAFAMPSLWSMAVWLWLAGLVSVAAWIVYSHVVLHHLISRHRTRTDTGLFRELEWCQQRMGVAKGCGLWTVRGLPTMAVHGWLRPVILVPEGLSERFSAEEIRGMFLHELAHVRRGDLIWGRVLLAVCALHWFNPLVWLLARRMRADAELECDRIALEKLSHTQRSHYGEALLKTLENSLASVPVPAVPFFRHTKEIQTRIQMIALPRSSAVARYAALLIVPALACLTFTTASADPDGQPRSTEEKSKGDGEQAKTGPRDGEAKKDGPRDGEAKSTGPRDGEVKKTGPRDGEEKKSGPRDGEERKTGARDGEGKREGVRDGEAKKTGLRDGEGQKKGPRDGEGRKEGMRDGEGSTKRGARDGEAAKSGRDGAEGQAVVLLVTDKGEQVKIGNETIPVGRLRGYLSEHGAGMTLQVQADADVPDKAVAEVIDAARDNKVKVVSSRDGREGRGTKSASSEER</sequence>
<evidence type="ECO:0000313" key="4">
    <source>
        <dbReference type="EMBL" id="RBP42550.1"/>
    </source>
</evidence>
<feature type="transmembrane region" description="Helical" evidence="2">
    <location>
        <begin position="136"/>
        <end position="157"/>
    </location>
</feature>
<dbReference type="Pfam" id="PF05569">
    <property type="entry name" value="Peptidase_M56"/>
    <property type="match status" value="1"/>
</dbReference>
<evidence type="ECO:0000256" key="2">
    <source>
        <dbReference type="SAM" id="Phobius"/>
    </source>
</evidence>
<dbReference type="Proteomes" id="UP000253426">
    <property type="component" value="Unassembled WGS sequence"/>
</dbReference>
<keyword evidence="5" id="KW-1185">Reference proteome</keyword>
<feature type="region of interest" description="Disordered" evidence="1">
    <location>
        <begin position="562"/>
        <end position="583"/>
    </location>
</feature>
<organism evidence="4 5">
    <name type="scientific">Roseimicrobium gellanilyticum</name>
    <dbReference type="NCBI Taxonomy" id="748857"/>
    <lineage>
        <taxon>Bacteria</taxon>
        <taxon>Pseudomonadati</taxon>
        <taxon>Verrucomicrobiota</taxon>
        <taxon>Verrucomicrobiia</taxon>
        <taxon>Verrucomicrobiales</taxon>
        <taxon>Verrucomicrobiaceae</taxon>
        <taxon>Roseimicrobium</taxon>
    </lineage>
</organism>
<keyword evidence="2" id="KW-1133">Transmembrane helix</keyword>
<dbReference type="CDD" id="cd07341">
    <property type="entry name" value="M56_BlaR1_MecR1_like"/>
    <property type="match status" value="1"/>
</dbReference>
<dbReference type="PANTHER" id="PTHR34978">
    <property type="entry name" value="POSSIBLE SENSOR-TRANSDUCER PROTEIN BLAR"/>
    <property type="match status" value="1"/>
</dbReference>
<feature type="domain" description="Peptidase M56" evidence="3">
    <location>
        <begin position="21"/>
        <end position="327"/>
    </location>
</feature>
<evidence type="ECO:0000259" key="3">
    <source>
        <dbReference type="Pfam" id="PF05569"/>
    </source>
</evidence>
<dbReference type="RefSeq" id="WP_113959670.1">
    <property type="nucleotide sequence ID" value="NZ_QNRR01000006.1"/>
</dbReference>
<feature type="compositionally biased region" description="Basic and acidic residues" evidence="1">
    <location>
        <begin position="365"/>
        <end position="495"/>
    </location>
</feature>
<dbReference type="OrthoDB" id="15218at2"/>
<dbReference type="EMBL" id="QNRR01000006">
    <property type="protein sequence ID" value="RBP42550.1"/>
    <property type="molecule type" value="Genomic_DNA"/>
</dbReference>
<dbReference type="InterPro" id="IPR052173">
    <property type="entry name" value="Beta-lactam_resp_regulator"/>
</dbReference>
<protein>
    <submittedName>
        <fullName evidence="4">Beta-lactamase regulating signal transducer with metallopeptidase domain</fullName>
    </submittedName>
</protein>
<feature type="region of interest" description="Disordered" evidence="1">
    <location>
        <begin position="355"/>
        <end position="497"/>
    </location>
</feature>
<reference evidence="4 5" key="1">
    <citation type="submission" date="2018-06" db="EMBL/GenBank/DDBJ databases">
        <title>Genomic Encyclopedia of Type Strains, Phase IV (KMG-IV): sequencing the most valuable type-strain genomes for metagenomic binning, comparative biology and taxonomic classification.</title>
        <authorList>
            <person name="Goeker M."/>
        </authorList>
    </citation>
    <scope>NUCLEOTIDE SEQUENCE [LARGE SCALE GENOMIC DNA]</scope>
    <source>
        <strain evidence="4 5">DSM 25532</strain>
    </source>
</reference>
<accession>A0A366HKB3</accession>
<evidence type="ECO:0000313" key="5">
    <source>
        <dbReference type="Proteomes" id="UP000253426"/>
    </source>
</evidence>